<accession>A0A2P6CDK6</accession>
<name>A0A2P6CDK6_9FLAO</name>
<dbReference type="Proteomes" id="UP000247345">
    <property type="component" value="Unassembled WGS sequence"/>
</dbReference>
<comment type="caution">
    <text evidence="1">The sequence shown here is derived from an EMBL/GenBank/DDBJ whole genome shotgun (WGS) entry which is preliminary data.</text>
</comment>
<dbReference type="SUPFAM" id="SSF47473">
    <property type="entry name" value="EF-hand"/>
    <property type="match status" value="1"/>
</dbReference>
<reference evidence="1 2" key="1">
    <citation type="submission" date="2016-12" db="EMBL/GenBank/DDBJ databases">
        <title>Trade-off between light-utilization and light-protection in marine flavobacteria.</title>
        <authorList>
            <person name="Kumagai Y."/>
            <person name="Yoshizawa S."/>
            <person name="Kogure K."/>
            <person name="Iwasaki W."/>
        </authorList>
    </citation>
    <scope>NUCLEOTIDE SEQUENCE [LARGE SCALE GENOMIC DNA]</scope>
    <source>
        <strain evidence="1 2">KCTC 12100</strain>
    </source>
</reference>
<evidence type="ECO:0008006" key="3">
    <source>
        <dbReference type="Google" id="ProtNLM"/>
    </source>
</evidence>
<dbReference type="RefSeq" id="WP_146105259.1">
    <property type="nucleotide sequence ID" value="NZ_CP150661.1"/>
</dbReference>
<keyword evidence="2" id="KW-1185">Reference proteome</keyword>
<protein>
    <recommendedName>
        <fullName evidence="3">EF-hand domain-containing protein</fullName>
    </recommendedName>
</protein>
<organism evidence="1 2">
    <name type="scientific">Polaribacter butkevichii</name>
    <dbReference type="NCBI Taxonomy" id="218490"/>
    <lineage>
        <taxon>Bacteria</taxon>
        <taxon>Pseudomonadati</taxon>
        <taxon>Bacteroidota</taxon>
        <taxon>Flavobacteriia</taxon>
        <taxon>Flavobacteriales</taxon>
        <taxon>Flavobacteriaceae</taxon>
    </lineage>
</organism>
<dbReference type="AlphaFoldDB" id="A0A2P6CDK6"/>
<dbReference type="OrthoDB" id="1139529at2"/>
<dbReference type="EMBL" id="MSCK01000001">
    <property type="protein sequence ID" value="PQJ72983.1"/>
    <property type="molecule type" value="Genomic_DNA"/>
</dbReference>
<dbReference type="PROSITE" id="PS51257">
    <property type="entry name" value="PROKAR_LIPOPROTEIN"/>
    <property type="match status" value="1"/>
</dbReference>
<evidence type="ECO:0000313" key="1">
    <source>
        <dbReference type="EMBL" id="PQJ72983.1"/>
    </source>
</evidence>
<dbReference type="InterPro" id="IPR011992">
    <property type="entry name" value="EF-hand-dom_pair"/>
</dbReference>
<gene>
    <name evidence="1" type="ORF">BTO14_06805</name>
</gene>
<sequence>MKKVALSLLLVTTMFSCNSIKNIGSASNIKQAATLLSSLSSNSTVQQISSLFALLDINKDQAISSTEAIGSVAENFNVLDTDSDASLNLTELTGLLALLK</sequence>
<evidence type="ECO:0000313" key="2">
    <source>
        <dbReference type="Proteomes" id="UP000247345"/>
    </source>
</evidence>
<dbReference type="Gene3D" id="1.10.238.10">
    <property type="entry name" value="EF-hand"/>
    <property type="match status" value="1"/>
</dbReference>
<proteinExistence type="predicted"/>